<name>A0A7C5SQL7_9DEIN</name>
<accession>A0A7C5SQL7</accession>
<dbReference type="EMBL" id="DRNZ01000309">
    <property type="protein sequence ID" value="HHO58527.1"/>
    <property type="molecule type" value="Genomic_DNA"/>
</dbReference>
<sequence>MDNFTQSVGSLPVADMLPKLPADVMVAYAFDPVYEDVVRAAVKEAAQAHPDVQFFFVSKPSSEELSSCLQEKGAVANAELQFFGRLTPDDDERPPYKTWCIGSDVLDQGVEVVADGMDRFTGQRRTHLVLDQTAVASDLNELLGSPAVAGHEGVLVEVFGDPASDVARAAAKAVSTVAEEHQNLVFVLAVVTDESAAQGLSRCLNDAPGYLPAVEISEQQVLGPNVPVGEYSCLIEGVADEDGIATAIRGKLQP</sequence>
<evidence type="ECO:0000313" key="1">
    <source>
        <dbReference type="EMBL" id="HHO58527.1"/>
    </source>
</evidence>
<reference evidence="1" key="1">
    <citation type="journal article" date="2020" name="mSystems">
        <title>Genome- and Community-Level Interaction Insights into Carbon Utilization and Element Cycling Functions of Hydrothermarchaeota in Hydrothermal Sediment.</title>
        <authorList>
            <person name="Zhou Z."/>
            <person name="Liu Y."/>
            <person name="Xu W."/>
            <person name="Pan J."/>
            <person name="Luo Z.H."/>
            <person name="Li M."/>
        </authorList>
    </citation>
    <scope>NUCLEOTIDE SEQUENCE [LARGE SCALE GENOMIC DNA]</scope>
    <source>
        <strain evidence="1">HyVt-523</strain>
    </source>
</reference>
<dbReference type="AlphaFoldDB" id="A0A7C5SQL7"/>
<dbReference type="Proteomes" id="UP000886105">
    <property type="component" value="Unassembled WGS sequence"/>
</dbReference>
<organism evidence="1">
    <name type="scientific">Oceanithermus profundus</name>
    <dbReference type="NCBI Taxonomy" id="187137"/>
    <lineage>
        <taxon>Bacteria</taxon>
        <taxon>Thermotogati</taxon>
        <taxon>Deinococcota</taxon>
        <taxon>Deinococci</taxon>
        <taxon>Thermales</taxon>
        <taxon>Thermaceae</taxon>
        <taxon>Oceanithermus</taxon>
    </lineage>
</organism>
<proteinExistence type="predicted"/>
<gene>
    <name evidence="1" type="ORF">ENJ85_05065</name>
</gene>
<comment type="caution">
    <text evidence="1">The sequence shown here is derived from an EMBL/GenBank/DDBJ whole genome shotgun (WGS) entry which is preliminary data.</text>
</comment>
<protein>
    <submittedName>
        <fullName evidence="1">Uncharacterized protein</fullName>
    </submittedName>
</protein>